<name>A0A699GJ19_TANCI</name>
<dbReference type="GO" id="GO:0046872">
    <property type="term" value="F:metal ion binding"/>
    <property type="evidence" value="ECO:0007669"/>
    <property type="project" value="UniProtKB-KW"/>
</dbReference>
<dbReference type="SUPFAM" id="SSF53098">
    <property type="entry name" value="Ribonuclease H-like"/>
    <property type="match status" value="1"/>
</dbReference>
<dbReference type="GO" id="GO:0015074">
    <property type="term" value="P:DNA integration"/>
    <property type="evidence" value="ECO:0007669"/>
    <property type="project" value="InterPro"/>
</dbReference>
<dbReference type="CDD" id="cd09272">
    <property type="entry name" value="RNase_HI_RT_Ty1"/>
    <property type="match status" value="1"/>
</dbReference>
<reference evidence="5" key="1">
    <citation type="journal article" date="2019" name="Sci. Rep.">
        <title>Draft genome of Tanacetum cinerariifolium, the natural source of mosquito coil.</title>
        <authorList>
            <person name="Yamashiro T."/>
            <person name="Shiraishi A."/>
            <person name="Satake H."/>
            <person name="Nakayama K."/>
        </authorList>
    </citation>
    <scope>NUCLEOTIDE SEQUENCE</scope>
</reference>
<dbReference type="Pfam" id="PF07727">
    <property type="entry name" value="RVT_2"/>
    <property type="match status" value="1"/>
</dbReference>
<sequence length="1010" mass="114301">MTESPLVDSGLAVPVFSPGDEPITCLNKAIAFLTVVTRVVNCYNYQGERHMARQCTQPKRSRNVAWYKDKAMLVEAQEAGQVLDEEQLAFLADPEILGEVPHSETYLNDIKNQKAPKELPKVILVNESLKKLKLHLANFDKVVKIMTTPNARTEELFEKNDLKVQLQDKYTTIFEQAKAKQPLDNALDFACKHAQRIQELLVYVQDTCHNAINLSAKKVVVTPKNNVKKVRFAEPLTSSSNIKHVESSKISDSNTPVLSPTGLKCSTSNCGSKLTDNKKNDRISQTPSRNIKNKVKTQPRKVNKKNRVVEPIRNNVNSHAKSTKKHKKQNIWKSISHVFTEVGIKWKPTCITFTIVGNSCPLTRITLANVVPSKKPTSHSAETQKPEEPNHTWGSNATDIPSSFSLVMTSCLDCSLLDSGTTILQGSYGMVTISWEILLSQEFLRPRDKVPEAIIKCIKNIQVRTNAIVHNVRIDNGTEFVNKILREFYENVGISYQTSVARTPQQNGVVKRRNQMLVEAARTMLIFSKALLFLWDEAINTACYTQNRSLILIGYNKTPYELMQDKKPDLSFFHVFGALCYPINDNDKLGKLDAKAIIGIFIGYAPAKKAFRIYNKRTQKIIETIHVTFDELTIMASKQFGSGPGLQCMTNTTSSSGLVPNPILQQPCIPPNRDDWDHLFQPMLDEYFNPLTIFVSPVPVAAAPRAVDLADSPVSASIDQDAPSTNLTSQGSSSNVRPIHTPFESLGRWTKDHPIENVIGDPSRYVFTRKQLQTDAMWCYFDAFLTSVEPKNFKQAMTKLSWIDAMQEEGIDFEESFAPFANIEAIRIFVAIAAHSNMKIFQMDVKTAFLNGELKKSDSVDTPMVENIKLDKDLQGKPVDATQYRDMIGSFMYLTSSRPDLIYDMRSQLTDYGFQFNKIPLYCDNKSAIALCCNNVQHSRSKHIDVRYHFIKERVENEVVELYFVRTKYQLADIFTEPLPRERFNFLIEKLGMRSMSPETLKRLAEEMDK</sequence>
<evidence type="ECO:0000256" key="1">
    <source>
        <dbReference type="ARBA" id="ARBA00022723"/>
    </source>
</evidence>
<feature type="domain" description="Integrase catalytic" evidence="4">
    <location>
        <begin position="385"/>
        <end position="567"/>
    </location>
</feature>
<protein>
    <submittedName>
        <fullName evidence="5">Retrovirus-related Pol polyprotein from transposon TNT 1-94</fullName>
    </submittedName>
</protein>
<feature type="region of interest" description="Disordered" evidence="3">
    <location>
        <begin position="714"/>
        <end position="736"/>
    </location>
</feature>
<dbReference type="InterPro" id="IPR001584">
    <property type="entry name" value="Integrase_cat-core"/>
</dbReference>
<keyword evidence="1" id="KW-0479">Metal-binding</keyword>
<accession>A0A699GJ19</accession>
<dbReference type="InterPro" id="IPR057670">
    <property type="entry name" value="SH3_retrovirus"/>
</dbReference>
<evidence type="ECO:0000259" key="4">
    <source>
        <dbReference type="PROSITE" id="PS50994"/>
    </source>
</evidence>
<dbReference type="PANTHER" id="PTHR42648">
    <property type="entry name" value="TRANSPOSASE, PUTATIVE-RELATED"/>
    <property type="match status" value="1"/>
</dbReference>
<feature type="region of interest" description="Disordered" evidence="3">
    <location>
        <begin position="269"/>
        <end position="302"/>
    </location>
</feature>
<comment type="caution">
    <text evidence="5">The sequence shown here is derived from an EMBL/GenBank/DDBJ whole genome shotgun (WGS) entry which is preliminary data.</text>
</comment>
<dbReference type="GO" id="GO:0003676">
    <property type="term" value="F:nucleic acid binding"/>
    <property type="evidence" value="ECO:0007669"/>
    <property type="project" value="InterPro"/>
</dbReference>
<evidence type="ECO:0000256" key="3">
    <source>
        <dbReference type="SAM" id="MobiDB-lite"/>
    </source>
</evidence>
<dbReference type="Pfam" id="PF25597">
    <property type="entry name" value="SH3_retrovirus"/>
    <property type="match status" value="1"/>
</dbReference>
<evidence type="ECO:0000256" key="2">
    <source>
        <dbReference type="ARBA" id="ARBA00022801"/>
    </source>
</evidence>
<dbReference type="InterPro" id="IPR039537">
    <property type="entry name" value="Retrotran_Ty1/copia-like"/>
</dbReference>
<feature type="compositionally biased region" description="Basic residues" evidence="3">
    <location>
        <begin position="291"/>
        <end position="302"/>
    </location>
</feature>
<dbReference type="PROSITE" id="PS50994">
    <property type="entry name" value="INTEGRASE"/>
    <property type="match status" value="1"/>
</dbReference>
<evidence type="ECO:0000313" key="5">
    <source>
        <dbReference type="EMBL" id="GEU29580.1"/>
    </source>
</evidence>
<gene>
    <name evidence="5" type="ORF">Tci_001558</name>
</gene>
<dbReference type="AlphaFoldDB" id="A0A699GJ19"/>
<dbReference type="InterPro" id="IPR036397">
    <property type="entry name" value="RNaseH_sf"/>
</dbReference>
<dbReference type="GO" id="GO:0016787">
    <property type="term" value="F:hydrolase activity"/>
    <property type="evidence" value="ECO:0007669"/>
    <property type="project" value="UniProtKB-KW"/>
</dbReference>
<dbReference type="EMBL" id="BKCJ010000081">
    <property type="protein sequence ID" value="GEU29580.1"/>
    <property type="molecule type" value="Genomic_DNA"/>
</dbReference>
<feature type="region of interest" description="Disordered" evidence="3">
    <location>
        <begin position="373"/>
        <end position="396"/>
    </location>
</feature>
<dbReference type="Gene3D" id="3.30.420.10">
    <property type="entry name" value="Ribonuclease H-like superfamily/Ribonuclease H"/>
    <property type="match status" value="1"/>
</dbReference>
<dbReference type="InterPro" id="IPR013103">
    <property type="entry name" value="RVT_2"/>
</dbReference>
<proteinExistence type="predicted"/>
<dbReference type="PANTHER" id="PTHR42648:SF32">
    <property type="entry name" value="RIBONUCLEASE H-LIKE DOMAIN, GAG-PRE-INTEGRASE DOMAIN PROTEIN-RELATED"/>
    <property type="match status" value="1"/>
</dbReference>
<keyword evidence="2" id="KW-0378">Hydrolase</keyword>
<dbReference type="InterPro" id="IPR012337">
    <property type="entry name" value="RNaseH-like_sf"/>
</dbReference>
<organism evidence="5">
    <name type="scientific">Tanacetum cinerariifolium</name>
    <name type="common">Dalmatian daisy</name>
    <name type="synonym">Chrysanthemum cinerariifolium</name>
    <dbReference type="NCBI Taxonomy" id="118510"/>
    <lineage>
        <taxon>Eukaryota</taxon>
        <taxon>Viridiplantae</taxon>
        <taxon>Streptophyta</taxon>
        <taxon>Embryophyta</taxon>
        <taxon>Tracheophyta</taxon>
        <taxon>Spermatophyta</taxon>
        <taxon>Magnoliopsida</taxon>
        <taxon>eudicotyledons</taxon>
        <taxon>Gunneridae</taxon>
        <taxon>Pentapetalae</taxon>
        <taxon>asterids</taxon>
        <taxon>campanulids</taxon>
        <taxon>Asterales</taxon>
        <taxon>Asteraceae</taxon>
        <taxon>Asteroideae</taxon>
        <taxon>Anthemideae</taxon>
        <taxon>Anthemidinae</taxon>
        <taxon>Tanacetum</taxon>
    </lineage>
</organism>